<accession>A0AAN9JPH1</accession>
<feature type="signal peptide" evidence="1">
    <location>
        <begin position="1"/>
        <end position="28"/>
    </location>
</feature>
<name>A0AAN9JPH1_CLITE</name>
<reference evidence="2 3" key="1">
    <citation type="submission" date="2024-01" db="EMBL/GenBank/DDBJ databases">
        <title>The genomes of 5 underutilized Papilionoideae crops provide insights into root nodulation and disease resistance.</title>
        <authorList>
            <person name="Yuan L."/>
        </authorList>
    </citation>
    <scope>NUCLEOTIDE SEQUENCE [LARGE SCALE GENOMIC DNA]</scope>
    <source>
        <strain evidence="2">LY-2023</strain>
        <tissue evidence="2">Leaf</tissue>
    </source>
</reference>
<keyword evidence="3" id="KW-1185">Reference proteome</keyword>
<evidence type="ECO:0000313" key="2">
    <source>
        <dbReference type="EMBL" id="KAK7303040.1"/>
    </source>
</evidence>
<evidence type="ECO:0000313" key="3">
    <source>
        <dbReference type="Proteomes" id="UP001359559"/>
    </source>
</evidence>
<organism evidence="2 3">
    <name type="scientific">Clitoria ternatea</name>
    <name type="common">Butterfly pea</name>
    <dbReference type="NCBI Taxonomy" id="43366"/>
    <lineage>
        <taxon>Eukaryota</taxon>
        <taxon>Viridiplantae</taxon>
        <taxon>Streptophyta</taxon>
        <taxon>Embryophyta</taxon>
        <taxon>Tracheophyta</taxon>
        <taxon>Spermatophyta</taxon>
        <taxon>Magnoliopsida</taxon>
        <taxon>eudicotyledons</taxon>
        <taxon>Gunneridae</taxon>
        <taxon>Pentapetalae</taxon>
        <taxon>rosids</taxon>
        <taxon>fabids</taxon>
        <taxon>Fabales</taxon>
        <taxon>Fabaceae</taxon>
        <taxon>Papilionoideae</taxon>
        <taxon>50 kb inversion clade</taxon>
        <taxon>NPAAA clade</taxon>
        <taxon>indigoferoid/millettioid clade</taxon>
        <taxon>Phaseoleae</taxon>
        <taxon>Clitoria</taxon>
    </lineage>
</organism>
<keyword evidence="1" id="KW-0732">Signal</keyword>
<protein>
    <submittedName>
        <fullName evidence="2">Uncharacterized protein</fullName>
    </submittedName>
</protein>
<gene>
    <name evidence="2" type="ORF">RJT34_13939</name>
</gene>
<sequence length="210" mass="23430">MATQRSNSAIVFSIVFILITAAPSPSQSLSLSFCSYFRYRQLFSLAHSLLIGVANLRAARGDVAGAQRARAMADRLEQGTGLGFWRLLWSTWTLSWSDLPLTELYGAVSDMNELLRDLTELTRLESVAERSVWVSRNYQNVLAVSKSLFRKLFKAFGQSGVVETLQKEVVEGGLVKDCLELGSKDLKALIQIVKELLLQFIPNQDKDPDL</sequence>
<dbReference type="AlphaFoldDB" id="A0AAN9JPH1"/>
<evidence type="ECO:0000256" key="1">
    <source>
        <dbReference type="SAM" id="SignalP"/>
    </source>
</evidence>
<dbReference type="EMBL" id="JAYKXN010000003">
    <property type="protein sequence ID" value="KAK7303040.1"/>
    <property type="molecule type" value="Genomic_DNA"/>
</dbReference>
<dbReference type="PANTHER" id="PTHR36806">
    <property type="entry name" value="ADENINE PHOSPHORIBOSYLTRANSFERASE"/>
    <property type="match status" value="1"/>
</dbReference>
<feature type="chain" id="PRO_5042895181" evidence="1">
    <location>
        <begin position="29"/>
        <end position="210"/>
    </location>
</feature>
<proteinExistence type="predicted"/>
<dbReference type="Proteomes" id="UP001359559">
    <property type="component" value="Unassembled WGS sequence"/>
</dbReference>
<comment type="caution">
    <text evidence="2">The sequence shown here is derived from an EMBL/GenBank/DDBJ whole genome shotgun (WGS) entry which is preliminary data.</text>
</comment>